<gene>
    <name evidence="6" type="ORF">ACFO5W_20210</name>
</gene>
<dbReference type="InterPro" id="IPR050491">
    <property type="entry name" value="AmpC-like"/>
</dbReference>
<dbReference type="EMBL" id="JBHSGA010000025">
    <property type="protein sequence ID" value="MFC4528979.1"/>
    <property type="molecule type" value="Genomic_DNA"/>
</dbReference>
<dbReference type="PANTHER" id="PTHR46825:SF11">
    <property type="entry name" value="PENICILLIN-BINDING PROTEIN 4"/>
    <property type="match status" value="1"/>
</dbReference>
<feature type="region of interest" description="Disordered" evidence="3">
    <location>
        <begin position="468"/>
        <end position="492"/>
    </location>
</feature>
<evidence type="ECO:0000256" key="4">
    <source>
        <dbReference type="SAM" id="SignalP"/>
    </source>
</evidence>
<comment type="subcellular location">
    <subcellularLocation>
        <location evidence="1">Membrane</location>
    </subcellularLocation>
</comment>
<dbReference type="Pfam" id="PF00144">
    <property type="entry name" value="Beta-lactamase"/>
    <property type="match status" value="1"/>
</dbReference>
<dbReference type="RefSeq" id="WP_266151636.1">
    <property type="nucleotide sequence ID" value="NZ_JAPDPF010000008.1"/>
</dbReference>
<dbReference type="EC" id="3.-.-.-" evidence="6"/>
<feature type="domain" description="Beta-lactamase-related" evidence="5">
    <location>
        <begin position="30"/>
        <end position="345"/>
    </location>
</feature>
<evidence type="ECO:0000256" key="3">
    <source>
        <dbReference type="SAM" id="MobiDB-lite"/>
    </source>
</evidence>
<dbReference type="GO" id="GO:0016787">
    <property type="term" value="F:hydrolase activity"/>
    <property type="evidence" value="ECO:0007669"/>
    <property type="project" value="UniProtKB-KW"/>
</dbReference>
<accession>A0ABV9C925</accession>
<evidence type="ECO:0000256" key="1">
    <source>
        <dbReference type="ARBA" id="ARBA00004370"/>
    </source>
</evidence>
<evidence type="ECO:0000259" key="5">
    <source>
        <dbReference type="Pfam" id="PF00144"/>
    </source>
</evidence>
<reference evidence="7" key="1">
    <citation type="journal article" date="2019" name="Int. J. Syst. Evol. Microbiol.">
        <title>The Global Catalogue of Microorganisms (GCM) 10K type strain sequencing project: providing services to taxonomists for standard genome sequencing and annotation.</title>
        <authorList>
            <consortium name="The Broad Institute Genomics Platform"/>
            <consortium name="The Broad Institute Genome Sequencing Center for Infectious Disease"/>
            <person name="Wu L."/>
            <person name="Ma J."/>
        </authorList>
    </citation>
    <scope>NUCLEOTIDE SEQUENCE [LARGE SCALE GENOMIC DNA]</scope>
    <source>
        <strain evidence="7">CCM 4481</strain>
    </source>
</reference>
<dbReference type="InterPro" id="IPR012338">
    <property type="entry name" value="Beta-lactam/transpept-like"/>
</dbReference>
<name>A0ABV9C925_9GAMM</name>
<keyword evidence="6" id="KW-0378">Hydrolase</keyword>
<dbReference type="InterPro" id="IPR001466">
    <property type="entry name" value="Beta-lactam-related"/>
</dbReference>
<keyword evidence="2" id="KW-0472">Membrane</keyword>
<protein>
    <submittedName>
        <fullName evidence="6">Serine hydrolase domain-containing protein</fullName>
        <ecNumber evidence="6">3.-.-.-</ecNumber>
    </submittedName>
</protein>
<keyword evidence="7" id="KW-1185">Reference proteome</keyword>
<dbReference type="PANTHER" id="PTHR46825">
    <property type="entry name" value="D-ALANYL-D-ALANINE-CARBOXYPEPTIDASE/ENDOPEPTIDASE AMPH"/>
    <property type="match status" value="1"/>
</dbReference>
<evidence type="ECO:0000313" key="7">
    <source>
        <dbReference type="Proteomes" id="UP001595961"/>
    </source>
</evidence>
<dbReference type="Gene3D" id="3.40.710.10">
    <property type="entry name" value="DD-peptidase/beta-lactamase superfamily"/>
    <property type="match status" value="1"/>
</dbReference>
<comment type="caution">
    <text evidence="6">The sequence shown here is derived from an EMBL/GenBank/DDBJ whole genome shotgun (WGS) entry which is preliminary data.</text>
</comment>
<organism evidence="6 7">
    <name type="scientific">Dyella halodurans</name>
    <dbReference type="NCBI Taxonomy" id="1920171"/>
    <lineage>
        <taxon>Bacteria</taxon>
        <taxon>Pseudomonadati</taxon>
        <taxon>Pseudomonadota</taxon>
        <taxon>Gammaproteobacteria</taxon>
        <taxon>Lysobacterales</taxon>
        <taxon>Rhodanobacteraceae</taxon>
        <taxon>Dyella</taxon>
    </lineage>
</organism>
<evidence type="ECO:0000313" key="6">
    <source>
        <dbReference type="EMBL" id="MFC4528979.1"/>
    </source>
</evidence>
<proteinExistence type="predicted"/>
<dbReference type="SUPFAM" id="SSF56601">
    <property type="entry name" value="beta-lactamase/transpeptidase-like"/>
    <property type="match status" value="1"/>
</dbReference>
<feature type="signal peptide" evidence="4">
    <location>
        <begin position="1"/>
        <end position="19"/>
    </location>
</feature>
<feature type="chain" id="PRO_5047303594" evidence="4">
    <location>
        <begin position="20"/>
        <end position="520"/>
    </location>
</feature>
<dbReference type="Proteomes" id="UP001595961">
    <property type="component" value="Unassembled WGS sequence"/>
</dbReference>
<keyword evidence="4" id="KW-0732">Signal</keyword>
<evidence type="ECO:0000256" key="2">
    <source>
        <dbReference type="ARBA" id="ARBA00023136"/>
    </source>
</evidence>
<sequence length="520" mass="56737">MRTPRIVLLAAGMMCAAHALAPSDPFEAIRRSIPAQLQQQHVPSLAVAVAQDGRIVWEQGFGLADKEHQRPATAQTMYSLASISKPLTATALMTLVRAGKLDLDHPINDYLGNSPLVARIGDARNATVRRVANHSSGLPEHYQFFYANEPWRRPTADIIIQRYGQLMTPPGETFRYSNLGYGILDHVIARLAGKSFAEVMHDAVFAPLGMQRSAVDTTARLGALEAVRYGHDGQPIPPYQTDHDGASAIYASAHDMARFGMFQLKSHLTDQAAILPDALIDAMHQPTMDEGNGKSYGVGWEISQQSGYEVISHDGDMPGVRTELRLIPARNLVVVVLTNAEERLAPVVADQIMQAMLPGWTPAPKSPSSTTTTFEPPDEWIGVWKGTVDTYQGAIPITLQVLPSGDIKVTLEDQLTSLLNEAHITKSGFLRGVTTGSLHIDDAARRPYVLGFNLKLRDGHRLDGAITARADDDGVSPTHGLFPSVDGQPRPQRIQNRGFVLAQWAELSKQPTTTPSKDRP</sequence>